<dbReference type="SUPFAM" id="SSF46785">
    <property type="entry name" value="Winged helix' DNA-binding domain"/>
    <property type="match status" value="1"/>
</dbReference>
<dbReference type="InterPro" id="IPR036388">
    <property type="entry name" value="WH-like_DNA-bd_sf"/>
</dbReference>
<sequence length="217" mass="23309">MTAGSSQRSTDVRRGIGVLGEKSRSSRDFTVRRTTTDGERRCPVTDDRGEQQAGDRAGDRTRAQLDIALLLRRLTVELDAVGARFATAHGLNRTDVRALVAVMDAARSGQPITAGRLGEAVELASASTTALLDRLERVGHLRRVRDPGDGRRVVLEMSESAMTAGAEHFGGLQRALGAAMSGYSEEELALVSRFLTDVTDAAGRYARTTDEPDPRGS</sequence>
<dbReference type="GO" id="GO:0006950">
    <property type="term" value="P:response to stress"/>
    <property type="evidence" value="ECO:0007669"/>
    <property type="project" value="TreeGrafter"/>
</dbReference>
<evidence type="ECO:0000313" key="3">
    <source>
        <dbReference type="EMBL" id="NEK93154.1"/>
    </source>
</evidence>
<gene>
    <name evidence="4" type="ORF">G3R41_03040</name>
    <name evidence="3" type="ORF">GCU67_03040</name>
</gene>
<dbReference type="InterPro" id="IPR000835">
    <property type="entry name" value="HTH_MarR-typ"/>
</dbReference>
<dbReference type="GO" id="GO:0003700">
    <property type="term" value="F:DNA-binding transcription factor activity"/>
    <property type="evidence" value="ECO:0007669"/>
    <property type="project" value="InterPro"/>
</dbReference>
<dbReference type="AlphaFoldDB" id="A0A6P0ET54"/>
<feature type="compositionally biased region" description="Basic and acidic residues" evidence="1">
    <location>
        <begin position="21"/>
        <end position="50"/>
    </location>
</feature>
<evidence type="ECO:0000256" key="1">
    <source>
        <dbReference type="SAM" id="MobiDB-lite"/>
    </source>
</evidence>
<dbReference type="PANTHER" id="PTHR33164">
    <property type="entry name" value="TRANSCRIPTIONAL REGULATOR, MARR FAMILY"/>
    <property type="match status" value="1"/>
</dbReference>
<reference evidence="3 5" key="1">
    <citation type="submission" date="2020-01" db="EMBL/GenBank/DDBJ databases">
        <title>the WGS Modestobacter muralis CPCC 204518.</title>
        <authorList>
            <person name="Jiang Z."/>
        </authorList>
    </citation>
    <scope>NUCLEOTIDE SEQUENCE [LARGE SCALE GENOMIC DNA]</scope>
    <source>
        <strain evidence="3 5">DSM 100205</strain>
    </source>
</reference>
<evidence type="ECO:0000259" key="2">
    <source>
        <dbReference type="PROSITE" id="PS50995"/>
    </source>
</evidence>
<reference evidence="4 6" key="2">
    <citation type="submission" date="2020-02" db="EMBL/GenBank/DDBJ databases">
        <title>The WGS of Modestobacter muralis DSM 100205.</title>
        <authorList>
            <person name="Jiang Z."/>
        </authorList>
    </citation>
    <scope>NUCLEOTIDE SEQUENCE [LARGE SCALE GENOMIC DNA]</scope>
    <source>
        <strain evidence="4 6">DSM 100205</strain>
    </source>
</reference>
<evidence type="ECO:0000313" key="6">
    <source>
        <dbReference type="Proteomes" id="UP000471152"/>
    </source>
</evidence>
<dbReference type="PANTHER" id="PTHR33164:SF106">
    <property type="entry name" value="TRANSCRIPTIONAL REGULATORY PROTEIN"/>
    <property type="match status" value="1"/>
</dbReference>
<accession>A0A6P0ET54</accession>
<feature type="domain" description="HTH marR-type" evidence="2">
    <location>
        <begin position="64"/>
        <end position="200"/>
    </location>
</feature>
<evidence type="ECO:0000313" key="4">
    <source>
        <dbReference type="EMBL" id="NEN49921.1"/>
    </source>
</evidence>
<dbReference type="EMBL" id="JAAGWH010000010">
    <property type="protein sequence ID" value="NEK93154.1"/>
    <property type="molecule type" value="Genomic_DNA"/>
</dbReference>
<comment type="caution">
    <text evidence="3">The sequence shown here is derived from an EMBL/GenBank/DDBJ whole genome shotgun (WGS) entry which is preliminary data.</text>
</comment>
<dbReference type="SMART" id="SM00347">
    <property type="entry name" value="HTH_MARR"/>
    <property type="match status" value="1"/>
</dbReference>
<dbReference type="Pfam" id="PF12802">
    <property type="entry name" value="MarR_2"/>
    <property type="match status" value="1"/>
</dbReference>
<dbReference type="PROSITE" id="PS50995">
    <property type="entry name" value="HTH_MARR_2"/>
    <property type="match status" value="1"/>
</dbReference>
<feature type="region of interest" description="Disordered" evidence="1">
    <location>
        <begin position="1"/>
        <end position="59"/>
    </location>
</feature>
<dbReference type="Proteomes" id="UP000471152">
    <property type="component" value="Unassembled WGS sequence"/>
</dbReference>
<name>A0A6P0ET54_9ACTN</name>
<organism evidence="3 5">
    <name type="scientific">Modestobacter muralis</name>
    <dbReference type="NCBI Taxonomy" id="1608614"/>
    <lineage>
        <taxon>Bacteria</taxon>
        <taxon>Bacillati</taxon>
        <taxon>Actinomycetota</taxon>
        <taxon>Actinomycetes</taxon>
        <taxon>Geodermatophilales</taxon>
        <taxon>Geodermatophilaceae</taxon>
        <taxon>Modestobacter</taxon>
    </lineage>
</organism>
<dbReference type="Gene3D" id="1.10.10.10">
    <property type="entry name" value="Winged helix-like DNA-binding domain superfamily/Winged helix DNA-binding domain"/>
    <property type="match status" value="1"/>
</dbReference>
<proteinExistence type="predicted"/>
<dbReference type="InterPro" id="IPR039422">
    <property type="entry name" value="MarR/SlyA-like"/>
</dbReference>
<dbReference type="Proteomes" id="UP000468828">
    <property type="component" value="Unassembled WGS sequence"/>
</dbReference>
<dbReference type="EMBL" id="JAAGWB010000010">
    <property type="protein sequence ID" value="NEN49921.1"/>
    <property type="molecule type" value="Genomic_DNA"/>
</dbReference>
<evidence type="ECO:0000313" key="5">
    <source>
        <dbReference type="Proteomes" id="UP000468828"/>
    </source>
</evidence>
<protein>
    <submittedName>
        <fullName evidence="3">MarR family transcriptional regulator</fullName>
    </submittedName>
</protein>
<dbReference type="InterPro" id="IPR036390">
    <property type="entry name" value="WH_DNA-bd_sf"/>
</dbReference>
<keyword evidence="5" id="KW-1185">Reference proteome</keyword>